<name>A0A9E7KYS1_9LILI</name>
<gene>
    <name evidence="2" type="ORF">MUK42_16883</name>
</gene>
<reference evidence="2" key="1">
    <citation type="submission" date="2022-05" db="EMBL/GenBank/DDBJ databases">
        <title>The Musa troglodytarum L. genome provides insights into the mechanism of non-climacteric behaviour and enrichment of carotenoids.</title>
        <authorList>
            <person name="Wang J."/>
        </authorList>
    </citation>
    <scope>NUCLEOTIDE SEQUENCE</scope>
    <source>
        <tissue evidence="2">Leaf</tissue>
    </source>
</reference>
<accession>A0A9E7KYS1</accession>
<protein>
    <submittedName>
        <fullName evidence="2">Uncharacterized protein</fullName>
    </submittedName>
</protein>
<feature type="region of interest" description="Disordered" evidence="1">
    <location>
        <begin position="32"/>
        <end position="72"/>
    </location>
</feature>
<evidence type="ECO:0000313" key="3">
    <source>
        <dbReference type="Proteomes" id="UP001055439"/>
    </source>
</evidence>
<dbReference type="AlphaFoldDB" id="A0A9E7KYS1"/>
<dbReference type="Proteomes" id="UP001055439">
    <property type="component" value="Chromosome 8"/>
</dbReference>
<dbReference type="EMBL" id="CP097510">
    <property type="protein sequence ID" value="URE34326.1"/>
    <property type="molecule type" value="Genomic_DNA"/>
</dbReference>
<organism evidence="2 3">
    <name type="scientific">Musa troglodytarum</name>
    <name type="common">fe'i banana</name>
    <dbReference type="NCBI Taxonomy" id="320322"/>
    <lineage>
        <taxon>Eukaryota</taxon>
        <taxon>Viridiplantae</taxon>
        <taxon>Streptophyta</taxon>
        <taxon>Embryophyta</taxon>
        <taxon>Tracheophyta</taxon>
        <taxon>Spermatophyta</taxon>
        <taxon>Magnoliopsida</taxon>
        <taxon>Liliopsida</taxon>
        <taxon>Zingiberales</taxon>
        <taxon>Musaceae</taxon>
        <taxon>Musa</taxon>
    </lineage>
</organism>
<evidence type="ECO:0000313" key="2">
    <source>
        <dbReference type="EMBL" id="URE34326.1"/>
    </source>
</evidence>
<keyword evidence="3" id="KW-1185">Reference proteome</keyword>
<evidence type="ECO:0000256" key="1">
    <source>
        <dbReference type="SAM" id="MobiDB-lite"/>
    </source>
</evidence>
<proteinExistence type="predicted"/>
<sequence length="72" mass="8135">MTPDCHSLLIFPITGHRLAENRDCAFHYELSPRSRWTSSPASSSRPPWASSRSGHRSPWTPLPDPPWHSLAT</sequence>
<feature type="compositionally biased region" description="Low complexity" evidence="1">
    <location>
        <begin position="33"/>
        <end position="52"/>
    </location>
</feature>